<dbReference type="KEGG" id="sphc:CVN68_22615"/>
<dbReference type="RefSeq" id="WP_100284693.1">
    <property type="nucleotide sequence ID" value="NZ_CP024924.1"/>
</dbReference>
<geneLocation type="plasmid" evidence="1 2">
    <name>unnamed</name>
</geneLocation>
<evidence type="ECO:0000313" key="1">
    <source>
        <dbReference type="EMBL" id="ATY34907.1"/>
    </source>
</evidence>
<accession>A0A2K8MM14</accession>
<evidence type="ECO:0000313" key="2">
    <source>
        <dbReference type="Proteomes" id="UP000229081"/>
    </source>
</evidence>
<name>A0A2K8MM14_9SPHN</name>
<sequence>MQVWLFKGDGDLRALCADDGGAVLPIEHGPWVRLRSVDLDQGGDDEAEAKRLVAEHGFCCFRDSED</sequence>
<reference evidence="1 2" key="1">
    <citation type="submission" date="2017-11" db="EMBL/GenBank/DDBJ databases">
        <title>Complete genome sequence of Sphingomonas sp. Strain Cra20, a psychrotolerant potential plant growth promoting rhizobacteria.</title>
        <authorList>
            <person name="Luo Y."/>
        </authorList>
    </citation>
    <scope>NUCLEOTIDE SEQUENCE [LARGE SCALE GENOMIC DNA]</scope>
    <source>
        <strain evidence="1 2">Cra20</strain>
        <plasmid evidence="1 2">unnamed</plasmid>
    </source>
</reference>
<keyword evidence="2" id="KW-1185">Reference proteome</keyword>
<gene>
    <name evidence="1" type="ORF">CVN68_22615</name>
</gene>
<dbReference type="Proteomes" id="UP000229081">
    <property type="component" value="Plasmid unnamed"/>
</dbReference>
<proteinExistence type="predicted"/>
<dbReference type="AlphaFoldDB" id="A0A2K8MM14"/>
<organism evidence="1 2">
    <name type="scientific">Sphingomonas psychrotolerans</name>
    <dbReference type="NCBI Taxonomy" id="1327635"/>
    <lineage>
        <taxon>Bacteria</taxon>
        <taxon>Pseudomonadati</taxon>
        <taxon>Pseudomonadota</taxon>
        <taxon>Alphaproteobacteria</taxon>
        <taxon>Sphingomonadales</taxon>
        <taxon>Sphingomonadaceae</taxon>
        <taxon>Sphingomonas</taxon>
    </lineage>
</organism>
<dbReference type="EMBL" id="CP024924">
    <property type="protein sequence ID" value="ATY34907.1"/>
    <property type="molecule type" value="Genomic_DNA"/>
</dbReference>
<dbReference type="OrthoDB" id="7579544at2"/>
<protein>
    <submittedName>
        <fullName evidence="1">Uncharacterized protein</fullName>
    </submittedName>
</protein>
<keyword evidence="1" id="KW-0614">Plasmid</keyword>